<evidence type="ECO:0000256" key="1">
    <source>
        <dbReference type="ARBA" id="ARBA00022801"/>
    </source>
</evidence>
<comment type="caution">
    <text evidence="4">Lacks conserved residue(s) required for the propagation of feature annotation.</text>
</comment>
<feature type="short sequence motif" description="DGA/G" evidence="4">
    <location>
        <begin position="153"/>
        <end position="155"/>
    </location>
</feature>
<dbReference type="AlphaFoldDB" id="A0A401UA28"/>
<dbReference type="PROSITE" id="PS51635">
    <property type="entry name" value="PNPLA"/>
    <property type="match status" value="1"/>
</dbReference>
<dbReference type="PANTHER" id="PTHR14226">
    <property type="entry name" value="NEUROPATHY TARGET ESTERASE/SWISS CHEESE D.MELANOGASTER"/>
    <property type="match status" value="1"/>
</dbReference>
<dbReference type="EMBL" id="BHXQ01000003">
    <property type="protein sequence ID" value="GCC51722.1"/>
    <property type="molecule type" value="Genomic_DNA"/>
</dbReference>
<dbReference type="Gene3D" id="3.40.1090.10">
    <property type="entry name" value="Cytosolic phospholipase A2 catalytic domain"/>
    <property type="match status" value="1"/>
</dbReference>
<proteinExistence type="predicted"/>
<organism evidence="6 7">
    <name type="scientific">Chryseotalea sanaruensis</name>
    <dbReference type="NCBI Taxonomy" id="2482724"/>
    <lineage>
        <taxon>Bacteria</taxon>
        <taxon>Pseudomonadati</taxon>
        <taxon>Bacteroidota</taxon>
        <taxon>Cytophagia</taxon>
        <taxon>Cytophagales</taxon>
        <taxon>Chryseotaleaceae</taxon>
        <taxon>Chryseotalea</taxon>
    </lineage>
</organism>
<dbReference type="Proteomes" id="UP000288227">
    <property type="component" value="Unassembled WGS sequence"/>
</dbReference>
<dbReference type="InterPro" id="IPR002641">
    <property type="entry name" value="PNPLA_dom"/>
</dbReference>
<gene>
    <name evidence="6" type="ORF">SanaruYs_19510</name>
</gene>
<evidence type="ECO:0000256" key="4">
    <source>
        <dbReference type="PROSITE-ProRule" id="PRU01161"/>
    </source>
</evidence>
<keyword evidence="1 4" id="KW-0378">Hydrolase</keyword>
<dbReference type="GO" id="GO:0016787">
    <property type="term" value="F:hydrolase activity"/>
    <property type="evidence" value="ECO:0007669"/>
    <property type="project" value="UniProtKB-UniRule"/>
</dbReference>
<evidence type="ECO:0000256" key="3">
    <source>
        <dbReference type="ARBA" id="ARBA00023098"/>
    </source>
</evidence>
<dbReference type="GO" id="GO:0016042">
    <property type="term" value="P:lipid catabolic process"/>
    <property type="evidence" value="ECO:0007669"/>
    <property type="project" value="UniProtKB-UniRule"/>
</dbReference>
<dbReference type="InterPro" id="IPR016035">
    <property type="entry name" value="Acyl_Trfase/lysoPLipase"/>
</dbReference>
<dbReference type="RefSeq" id="WP_127122372.1">
    <property type="nucleotide sequence ID" value="NZ_BHXQ01000003.1"/>
</dbReference>
<feature type="active site" description="Proton acceptor" evidence="4">
    <location>
        <position position="153"/>
    </location>
</feature>
<keyword evidence="7" id="KW-1185">Reference proteome</keyword>
<keyword evidence="2 4" id="KW-0442">Lipid degradation</keyword>
<dbReference type="InterPro" id="IPR050301">
    <property type="entry name" value="NTE"/>
</dbReference>
<keyword evidence="3 4" id="KW-0443">Lipid metabolism</keyword>
<feature type="domain" description="PNPLA" evidence="5">
    <location>
        <begin position="6"/>
        <end position="166"/>
    </location>
</feature>
<evidence type="ECO:0000313" key="6">
    <source>
        <dbReference type="EMBL" id="GCC51722.1"/>
    </source>
</evidence>
<accession>A0A401UA28</accession>
<dbReference type="Pfam" id="PF01734">
    <property type="entry name" value="Patatin"/>
    <property type="match status" value="1"/>
</dbReference>
<name>A0A401UA28_9BACT</name>
<evidence type="ECO:0000256" key="2">
    <source>
        <dbReference type="ARBA" id="ARBA00022963"/>
    </source>
</evidence>
<dbReference type="OrthoDB" id="9770965at2"/>
<dbReference type="PANTHER" id="PTHR14226:SF76">
    <property type="entry name" value="NTE FAMILY PROTEIN RSSA"/>
    <property type="match status" value="1"/>
</dbReference>
<dbReference type="SUPFAM" id="SSF52151">
    <property type="entry name" value="FabD/lysophospholipase-like"/>
    <property type="match status" value="1"/>
</dbReference>
<sequence length="292" mass="32676">MKNVRLVLGSGGARGMAHIGVIEELQKAGFVIKEVAGCSMGAIVGGLYCAGHMDEYKHWLISLSRFDVFKLLDFTLSSQGIVKGDRVFKAIEQLIGYHEIDKFTIPFTAVACDLIAREEIYFRSGSLFKALRASVAIPTIFTPVVDGQRQLVDGGVLNPLPMNLVKREPDEWLVAVNVNGNKADIKKVAAPVVNEEKAAYLRMLDHFRTQILRFDSKAEETVEKLGFFDLMNKSYDITLDRLTDLMIEMHKPDLVVEISRDACGVFEFYRANEIIEEGRIAFKKALEAKQAQ</sequence>
<feature type="short sequence motif" description="GXSXG" evidence="4">
    <location>
        <begin position="37"/>
        <end position="41"/>
    </location>
</feature>
<comment type="caution">
    <text evidence="6">The sequence shown here is derived from an EMBL/GenBank/DDBJ whole genome shotgun (WGS) entry which is preliminary data.</text>
</comment>
<reference evidence="6 7" key="1">
    <citation type="submission" date="2018-11" db="EMBL/GenBank/DDBJ databases">
        <title>Chryseotalea sanarue gen. nov., sp., nov., a member of the family Cytophagaceae, isolated from a brackish lake in Hamamatsu Japan.</title>
        <authorList>
            <person name="Maejima Y."/>
            <person name="Iino T."/>
            <person name="Muraguchi Y."/>
            <person name="Fukuda K."/>
            <person name="Ohkuma M."/>
            <person name="Moriuchi R."/>
            <person name="Dohra H."/>
            <person name="Kimbara K."/>
            <person name="Shintani M."/>
        </authorList>
    </citation>
    <scope>NUCLEOTIDE SEQUENCE [LARGE SCALE GENOMIC DNA]</scope>
    <source>
        <strain evidence="6 7">Ys</strain>
    </source>
</reference>
<protein>
    <submittedName>
        <fullName evidence="6">Patatin</fullName>
    </submittedName>
</protein>
<evidence type="ECO:0000313" key="7">
    <source>
        <dbReference type="Proteomes" id="UP000288227"/>
    </source>
</evidence>
<feature type="active site" description="Nucleophile" evidence="4">
    <location>
        <position position="39"/>
    </location>
</feature>
<evidence type="ECO:0000259" key="5">
    <source>
        <dbReference type="PROSITE" id="PS51635"/>
    </source>
</evidence>